<dbReference type="EMBL" id="GGEC01007184">
    <property type="protein sequence ID" value="MBW87667.1"/>
    <property type="molecule type" value="Transcribed_RNA"/>
</dbReference>
<protein>
    <submittedName>
        <fullName evidence="1">Uncharacterized protein</fullName>
    </submittedName>
</protein>
<name>A0A2P2J2L0_RHIMU</name>
<dbReference type="AlphaFoldDB" id="A0A2P2J2L0"/>
<sequence>MWVFQHVLMTSDKKFNGKNLIIIPYVKYRAQVISCKQMSI</sequence>
<accession>A0A2P2J2L0</accession>
<reference evidence="1" key="1">
    <citation type="submission" date="2018-02" db="EMBL/GenBank/DDBJ databases">
        <title>Rhizophora mucronata_Transcriptome.</title>
        <authorList>
            <person name="Meera S.P."/>
            <person name="Sreeshan A."/>
            <person name="Augustine A."/>
        </authorList>
    </citation>
    <scope>NUCLEOTIDE SEQUENCE</scope>
    <source>
        <tissue evidence="1">Leaf</tissue>
    </source>
</reference>
<organism evidence="1">
    <name type="scientific">Rhizophora mucronata</name>
    <name type="common">Asiatic mangrove</name>
    <dbReference type="NCBI Taxonomy" id="61149"/>
    <lineage>
        <taxon>Eukaryota</taxon>
        <taxon>Viridiplantae</taxon>
        <taxon>Streptophyta</taxon>
        <taxon>Embryophyta</taxon>
        <taxon>Tracheophyta</taxon>
        <taxon>Spermatophyta</taxon>
        <taxon>Magnoliopsida</taxon>
        <taxon>eudicotyledons</taxon>
        <taxon>Gunneridae</taxon>
        <taxon>Pentapetalae</taxon>
        <taxon>rosids</taxon>
        <taxon>fabids</taxon>
        <taxon>Malpighiales</taxon>
        <taxon>Rhizophoraceae</taxon>
        <taxon>Rhizophora</taxon>
    </lineage>
</organism>
<proteinExistence type="predicted"/>
<evidence type="ECO:0000313" key="1">
    <source>
        <dbReference type="EMBL" id="MBW87667.1"/>
    </source>
</evidence>